<evidence type="ECO:0000313" key="3">
    <source>
        <dbReference type="Proteomes" id="UP000233491"/>
    </source>
</evidence>
<dbReference type="InterPro" id="IPR003251">
    <property type="entry name" value="Rr_diiron-bd_dom"/>
</dbReference>
<dbReference type="InterPro" id="IPR052753">
    <property type="entry name" value="Rbr2/Nigerythrin"/>
</dbReference>
<comment type="caution">
    <text evidence="2">The sequence shown here is derived from an EMBL/GenBank/DDBJ whole genome shotgun (WGS) entry which is preliminary data.</text>
</comment>
<accession>A0A1I4RX90</accession>
<sequence>MPTTTDNLKEAFAGESQANRKYLAYADAAVREGKPGVAKLFRAVAAAETIHAHAHLRALGAIKGTADNLADAMDGESHEFTSMYPAMVATAKAEGHKRAIRSMTEAMEVEKIHYGLFGDALEAVKAGGDLGDVVIRICPNCGHTVIGDAPDACPVCACAGEHYKIIE</sequence>
<dbReference type="PANTHER" id="PTHR33746:SF4">
    <property type="entry name" value="RUBRERYTHRIN"/>
    <property type="match status" value="1"/>
</dbReference>
<feature type="domain" description="Ferritin-like diiron" evidence="1">
    <location>
        <begin position="1"/>
        <end position="128"/>
    </location>
</feature>
<dbReference type="InterPro" id="IPR009040">
    <property type="entry name" value="Ferritin-like_diiron"/>
</dbReference>
<reference evidence="2 3" key="1">
    <citation type="submission" date="2017-12" db="EMBL/GenBank/DDBJ databases">
        <title>Anaerobic carbon monoxide metabolism by Pleomorphomonas carboxyditropha sp. nov., a new mesophilic hydrogenogenic carboxidotroph.</title>
        <authorList>
            <person name="Esquivel-Elizondo S."/>
            <person name="Krajmalnik-Brown R."/>
        </authorList>
    </citation>
    <scope>NUCLEOTIDE SEQUENCE [LARGE SCALE GENOMIC DNA]</scope>
    <source>
        <strain evidence="2 3">R5-392</strain>
    </source>
</reference>
<dbReference type="PROSITE" id="PS50905">
    <property type="entry name" value="FERRITIN_LIKE"/>
    <property type="match status" value="1"/>
</dbReference>
<evidence type="ECO:0000259" key="1">
    <source>
        <dbReference type="PROSITE" id="PS50905"/>
    </source>
</evidence>
<gene>
    <name evidence="2" type="ORF">CXZ10_16100</name>
</gene>
<dbReference type="CDD" id="cd01041">
    <property type="entry name" value="Rubrerythrin"/>
    <property type="match status" value="1"/>
</dbReference>
<dbReference type="GO" id="GO:0046872">
    <property type="term" value="F:metal ion binding"/>
    <property type="evidence" value="ECO:0007669"/>
    <property type="project" value="InterPro"/>
</dbReference>
<protein>
    <submittedName>
        <fullName evidence="2">Rubrerythrin</fullName>
    </submittedName>
</protein>
<dbReference type="Pfam" id="PF02915">
    <property type="entry name" value="Rubrerythrin"/>
    <property type="match status" value="1"/>
</dbReference>
<dbReference type="Gene3D" id="2.20.28.10">
    <property type="match status" value="1"/>
</dbReference>
<dbReference type="EMBL" id="PJNW01000014">
    <property type="protein sequence ID" value="PKR87985.1"/>
    <property type="molecule type" value="Genomic_DNA"/>
</dbReference>
<dbReference type="SUPFAM" id="SSF57802">
    <property type="entry name" value="Rubredoxin-like"/>
    <property type="match status" value="1"/>
</dbReference>
<dbReference type="GO" id="GO:0016491">
    <property type="term" value="F:oxidoreductase activity"/>
    <property type="evidence" value="ECO:0007669"/>
    <property type="project" value="InterPro"/>
</dbReference>
<proteinExistence type="predicted"/>
<dbReference type="InterPro" id="IPR009078">
    <property type="entry name" value="Ferritin-like_SF"/>
</dbReference>
<dbReference type="RefSeq" id="WP_101290388.1">
    <property type="nucleotide sequence ID" value="NZ_FOUQ01000002.1"/>
</dbReference>
<dbReference type="InterPro" id="IPR012347">
    <property type="entry name" value="Ferritin-like"/>
</dbReference>
<organism evidence="2 3">
    <name type="scientific">Pleomorphomonas diazotrophica</name>
    <dbReference type="NCBI Taxonomy" id="1166257"/>
    <lineage>
        <taxon>Bacteria</taxon>
        <taxon>Pseudomonadati</taxon>
        <taxon>Pseudomonadota</taxon>
        <taxon>Alphaproteobacteria</taxon>
        <taxon>Hyphomicrobiales</taxon>
        <taxon>Pleomorphomonadaceae</taxon>
        <taxon>Pleomorphomonas</taxon>
    </lineage>
</organism>
<dbReference type="Gene3D" id="1.20.1260.10">
    <property type="match status" value="1"/>
</dbReference>
<dbReference type="PANTHER" id="PTHR33746">
    <property type="entry name" value="RUBRERYTHRIN"/>
    <property type="match status" value="1"/>
</dbReference>
<dbReference type="SUPFAM" id="SSF47240">
    <property type="entry name" value="Ferritin-like"/>
    <property type="match status" value="1"/>
</dbReference>
<dbReference type="OrthoDB" id="9799749at2"/>
<dbReference type="Proteomes" id="UP000233491">
    <property type="component" value="Unassembled WGS sequence"/>
</dbReference>
<dbReference type="AlphaFoldDB" id="A0A1I4RX90"/>
<keyword evidence="3" id="KW-1185">Reference proteome</keyword>
<evidence type="ECO:0000313" key="2">
    <source>
        <dbReference type="EMBL" id="PKR87985.1"/>
    </source>
</evidence>
<name>A0A1I4RX90_9HYPH</name>